<dbReference type="SUPFAM" id="SSF56349">
    <property type="entry name" value="DNA breaking-rejoining enzymes"/>
    <property type="match status" value="1"/>
</dbReference>
<dbReference type="AlphaFoldDB" id="J9FM67"/>
<dbReference type="InterPro" id="IPR011010">
    <property type="entry name" value="DNA_brk_join_enz"/>
</dbReference>
<feature type="non-terminal residue" evidence="1">
    <location>
        <position position="131"/>
    </location>
</feature>
<reference evidence="1" key="1">
    <citation type="journal article" date="2012" name="PLoS ONE">
        <title>Gene sets for utilization of primary and secondary nutrition supplies in the distal gut of endangered iberian lynx.</title>
        <authorList>
            <person name="Alcaide M."/>
            <person name="Messina E."/>
            <person name="Richter M."/>
            <person name="Bargiela R."/>
            <person name="Peplies J."/>
            <person name="Huws S.A."/>
            <person name="Newbold C.J."/>
            <person name="Golyshin P.N."/>
            <person name="Simon M.A."/>
            <person name="Lopez G."/>
            <person name="Yakimov M.M."/>
            <person name="Ferrer M."/>
        </authorList>
    </citation>
    <scope>NUCLEOTIDE SEQUENCE</scope>
</reference>
<organism evidence="1">
    <name type="scientific">gut metagenome</name>
    <dbReference type="NCBI Taxonomy" id="749906"/>
    <lineage>
        <taxon>unclassified sequences</taxon>
        <taxon>metagenomes</taxon>
        <taxon>organismal metagenomes</taxon>
    </lineage>
</organism>
<sequence>MINRGMKQQLVKYDINPFAYYKIKTAPVREVDLSIENIIKIKNYRPDSKKLKVARDLFMLSFYLCGINLADLLQVDFRNVDHVEYIRKKAVNLKQSDQRIVIPIPPAATPIIQRWMNKNTGRIDFGYKFTY</sequence>
<accession>J9FM67</accession>
<protein>
    <submittedName>
        <fullName evidence="1">Site-specific recombinase</fullName>
    </submittedName>
</protein>
<gene>
    <name evidence="1" type="ORF">EVA_21201</name>
</gene>
<proteinExistence type="predicted"/>
<dbReference type="GO" id="GO:0003677">
    <property type="term" value="F:DNA binding"/>
    <property type="evidence" value="ECO:0007669"/>
    <property type="project" value="InterPro"/>
</dbReference>
<evidence type="ECO:0000313" key="1">
    <source>
        <dbReference type="EMBL" id="EJW90692.1"/>
    </source>
</evidence>
<comment type="caution">
    <text evidence="1">The sequence shown here is derived from an EMBL/GenBank/DDBJ whole genome shotgun (WGS) entry which is preliminary data.</text>
</comment>
<name>J9FM67_9ZZZZ</name>
<dbReference type="EMBL" id="AMCI01008666">
    <property type="protein sequence ID" value="EJW90692.1"/>
    <property type="molecule type" value="Genomic_DNA"/>
</dbReference>